<dbReference type="Proteomes" id="UP001208570">
    <property type="component" value="Unassembled WGS sequence"/>
</dbReference>
<evidence type="ECO:0000313" key="2">
    <source>
        <dbReference type="Proteomes" id="UP001208570"/>
    </source>
</evidence>
<keyword evidence="2" id="KW-1185">Reference proteome</keyword>
<protein>
    <submittedName>
        <fullName evidence="1">Uncharacterized protein</fullName>
    </submittedName>
</protein>
<organism evidence="1 2">
    <name type="scientific">Paralvinella palmiformis</name>
    <dbReference type="NCBI Taxonomy" id="53620"/>
    <lineage>
        <taxon>Eukaryota</taxon>
        <taxon>Metazoa</taxon>
        <taxon>Spiralia</taxon>
        <taxon>Lophotrochozoa</taxon>
        <taxon>Annelida</taxon>
        <taxon>Polychaeta</taxon>
        <taxon>Sedentaria</taxon>
        <taxon>Canalipalpata</taxon>
        <taxon>Terebellida</taxon>
        <taxon>Terebelliformia</taxon>
        <taxon>Alvinellidae</taxon>
        <taxon>Paralvinella</taxon>
    </lineage>
</organism>
<reference evidence="1" key="1">
    <citation type="journal article" date="2023" name="Mol. Biol. Evol.">
        <title>Third-Generation Sequencing Reveals the Adaptive Role of the Epigenome in Three Deep-Sea Polychaetes.</title>
        <authorList>
            <person name="Perez M."/>
            <person name="Aroh O."/>
            <person name="Sun Y."/>
            <person name="Lan Y."/>
            <person name="Juniper S.K."/>
            <person name="Young C.R."/>
            <person name="Angers B."/>
            <person name="Qian P.Y."/>
        </authorList>
    </citation>
    <scope>NUCLEOTIDE SEQUENCE</scope>
    <source>
        <strain evidence="1">P08H-3</strain>
    </source>
</reference>
<name>A0AAD9MXJ1_9ANNE</name>
<dbReference type="EMBL" id="JAODUP010000467">
    <property type="protein sequence ID" value="KAK2149110.1"/>
    <property type="molecule type" value="Genomic_DNA"/>
</dbReference>
<proteinExistence type="predicted"/>
<sequence>MNPSLKMFWADTDLMEFFIYHHLVQYHAREFVRARTVAAIPVSQHLSPQEIKTCYNTSNMSTAFCHRSALYKPELAPWTAHNKGDIPEGIAGRYLDVCVLSSYANHLLLPGEIRPRSHSAESKRNQDGQFNATLDVYYAKTIKIIDRNAHLLFSVAELHAT</sequence>
<evidence type="ECO:0000313" key="1">
    <source>
        <dbReference type="EMBL" id="KAK2149110.1"/>
    </source>
</evidence>
<dbReference type="AlphaFoldDB" id="A0AAD9MXJ1"/>
<gene>
    <name evidence="1" type="ORF">LSH36_467g03012</name>
</gene>
<comment type="caution">
    <text evidence="1">The sequence shown here is derived from an EMBL/GenBank/DDBJ whole genome shotgun (WGS) entry which is preliminary data.</text>
</comment>
<accession>A0AAD9MXJ1</accession>